<dbReference type="SUPFAM" id="SSF52172">
    <property type="entry name" value="CheY-like"/>
    <property type="match status" value="1"/>
</dbReference>
<dbReference type="EMBL" id="AP022853">
    <property type="protein sequence ID" value="BCB25233.1"/>
    <property type="molecule type" value="Genomic_DNA"/>
</dbReference>
<dbReference type="InterPro" id="IPR039420">
    <property type="entry name" value="WalR-like"/>
</dbReference>
<dbReference type="GO" id="GO:0005829">
    <property type="term" value="C:cytosol"/>
    <property type="evidence" value="ECO:0007669"/>
    <property type="project" value="TreeGrafter"/>
</dbReference>
<gene>
    <name evidence="10" type="primary">phoP</name>
    <name evidence="10" type="ORF">SKTS_01190</name>
</gene>
<proteinExistence type="predicted"/>
<dbReference type="AlphaFoldDB" id="A0A6F8V5X8"/>
<dbReference type="SMART" id="SM00448">
    <property type="entry name" value="REC"/>
    <property type="match status" value="1"/>
</dbReference>
<dbReference type="InterPro" id="IPR011006">
    <property type="entry name" value="CheY-like_superfamily"/>
</dbReference>
<keyword evidence="3" id="KW-0805">Transcription regulation</keyword>
<evidence type="ECO:0000256" key="1">
    <source>
        <dbReference type="ARBA" id="ARBA00022553"/>
    </source>
</evidence>
<evidence type="ECO:0000256" key="6">
    <source>
        <dbReference type="PROSITE-ProRule" id="PRU00169"/>
    </source>
</evidence>
<evidence type="ECO:0000259" key="9">
    <source>
        <dbReference type="PROSITE" id="PS51755"/>
    </source>
</evidence>
<evidence type="ECO:0000256" key="5">
    <source>
        <dbReference type="ARBA" id="ARBA00023163"/>
    </source>
</evidence>
<dbReference type="Proteomes" id="UP000502260">
    <property type="component" value="Chromosome"/>
</dbReference>
<sequence length="223" mass="24848">MRVLVIEDEASLQAQLRAGLEGQGYRVDSTGDGKDGLYLATEYPFDAAIVDLGLPGLSGIEIIRALRRQGKTLPVLILTARGRWQDKVEGLEAGADDYLAKPFQMEELLARLKALLRRASGSVDQVLRGGPVTLDIAAQKAFVAAHEIELTAFEYRLLEYLMQHRAKAIPKSELTDYLYPHDQDCDSNVLEVLVSRLRRKLDPDGALQPIETLRGRGYRFTLQ</sequence>
<evidence type="ECO:0000256" key="3">
    <source>
        <dbReference type="ARBA" id="ARBA00023015"/>
    </source>
</evidence>
<dbReference type="GO" id="GO:0006355">
    <property type="term" value="P:regulation of DNA-templated transcription"/>
    <property type="evidence" value="ECO:0007669"/>
    <property type="project" value="InterPro"/>
</dbReference>
<keyword evidence="2" id="KW-0902">Two-component regulatory system</keyword>
<dbReference type="InterPro" id="IPR036388">
    <property type="entry name" value="WH-like_DNA-bd_sf"/>
</dbReference>
<dbReference type="Gene3D" id="3.40.50.2300">
    <property type="match status" value="1"/>
</dbReference>
<reference evidence="11" key="1">
    <citation type="submission" date="2020-03" db="EMBL/GenBank/DDBJ databases">
        <title>Complete genome sequence of sulfur-oxidizing bacterium skT11.</title>
        <authorList>
            <person name="Kanda M."/>
            <person name="Kojima H."/>
            <person name="Fukui M."/>
        </authorList>
    </citation>
    <scope>NUCLEOTIDE SEQUENCE [LARGE SCALE GENOMIC DNA]</scope>
    <source>
        <strain evidence="11">skT11</strain>
    </source>
</reference>
<feature type="domain" description="OmpR/PhoB-type" evidence="9">
    <location>
        <begin position="124"/>
        <end position="222"/>
    </location>
</feature>
<evidence type="ECO:0000259" key="8">
    <source>
        <dbReference type="PROSITE" id="PS50110"/>
    </source>
</evidence>
<keyword evidence="4 7" id="KW-0238">DNA-binding</keyword>
<organism evidence="10 11">
    <name type="scientific">Sulfurimicrobium lacus</name>
    <dbReference type="NCBI Taxonomy" id="2715678"/>
    <lineage>
        <taxon>Bacteria</taxon>
        <taxon>Pseudomonadati</taxon>
        <taxon>Pseudomonadota</taxon>
        <taxon>Betaproteobacteria</taxon>
        <taxon>Nitrosomonadales</taxon>
        <taxon>Sulfuricellaceae</taxon>
        <taxon>Sulfurimicrobium</taxon>
    </lineage>
</organism>
<dbReference type="PANTHER" id="PTHR48111:SF71">
    <property type="entry name" value="TRANSCRIPTIONAL REGULATORY PROTEIN PHOP"/>
    <property type="match status" value="1"/>
</dbReference>
<dbReference type="PROSITE" id="PS51755">
    <property type="entry name" value="OMPR_PHOB"/>
    <property type="match status" value="1"/>
</dbReference>
<feature type="DNA-binding region" description="OmpR/PhoB-type" evidence="7">
    <location>
        <begin position="124"/>
        <end position="222"/>
    </location>
</feature>
<dbReference type="Gene3D" id="6.10.250.690">
    <property type="match status" value="1"/>
</dbReference>
<dbReference type="InterPro" id="IPR001789">
    <property type="entry name" value="Sig_transdc_resp-reg_receiver"/>
</dbReference>
<evidence type="ECO:0000313" key="10">
    <source>
        <dbReference type="EMBL" id="BCB25233.1"/>
    </source>
</evidence>
<keyword evidence="11" id="KW-1185">Reference proteome</keyword>
<feature type="domain" description="Response regulatory" evidence="8">
    <location>
        <begin position="2"/>
        <end position="116"/>
    </location>
</feature>
<feature type="modified residue" description="4-aspartylphosphate" evidence="6">
    <location>
        <position position="51"/>
    </location>
</feature>
<accession>A0A6F8V5X8</accession>
<evidence type="ECO:0000256" key="2">
    <source>
        <dbReference type="ARBA" id="ARBA00023012"/>
    </source>
</evidence>
<dbReference type="PROSITE" id="PS50110">
    <property type="entry name" value="RESPONSE_REGULATORY"/>
    <property type="match status" value="1"/>
</dbReference>
<evidence type="ECO:0000256" key="7">
    <source>
        <dbReference type="PROSITE-ProRule" id="PRU01091"/>
    </source>
</evidence>
<dbReference type="GO" id="GO:0000156">
    <property type="term" value="F:phosphorelay response regulator activity"/>
    <property type="evidence" value="ECO:0007669"/>
    <property type="project" value="TreeGrafter"/>
</dbReference>
<dbReference type="Gene3D" id="1.10.10.10">
    <property type="entry name" value="Winged helix-like DNA-binding domain superfamily/Winged helix DNA-binding domain"/>
    <property type="match status" value="1"/>
</dbReference>
<dbReference type="SMART" id="SM00862">
    <property type="entry name" value="Trans_reg_C"/>
    <property type="match status" value="1"/>
</dbReference>
<dbReference type="KEGG" id="slac:SKTS_01190"/>
<dbReference type="PANTHER" id="PTHR48111">
    <property type="entry name" value="REGULATOR OF RPOS"/>
    <property type="match status" value="1"/>
</dbReference>
<dbReference type="RefSeq" id="WP_173058845.1">
    <property type="nucleotide sequence ID" value="NZ_AP022853.1"/>
</dbReference>
<dbReference type="GO" id="GO:0000976">
    <property type="term" value="F:transcription cis-regulatory region binding"/>
    <property type="evidence" value="ECO:0007669"/>
    <property type="project" value="TreeGrafter"/>
</dbReference>
<dbReference type="CDD" id="cd00383">
    <property type="entry name" value="trans_reg_C"/>
    <property type="match status" value="1"/>
</dbReference>
<keyword evidence="5" id="KW-0804">Transcription</keyword>
<keyword evidence="1 6" id="KW-0597">Phosphoprotein</keyword>
<evidence type="ECO:0000313" key="11">
    <source>
        <dbReference type="Proteomes" id="UP000502260"/>
    </source>
</evidence>
<dbReference type="Pfam" id="PF00486">
    <property type="entry name" value="Trans_reg_C"/>
    <property type="match status" value="1"/>
</dbReference>
<dbReference type="FunFam" id="3.40.50.2300:FF:000002">
    <property type="entry name" value="DNA-binding response regulator PhoP"/>
    <property type="match status" value="1"/>
</dbReference>
<dbReference type="InterPro" id="IPR001867">
    <property type="entry name" value="OmpR/PhoB-type_DNA-bd"/>
</dbReference>
<dbReference type="GO" id="GO:0032993">
    <property type="term" value="C:protein-DNA complex"/>
    <property type="evidence" value="ECO:0007669"/>
    <property type="project" value="TreeGrafter"/>
</dbReference>
<protein>
    <submittedName>
        <fullName evidence="10">DNA-binding response regulator</fullName>
    </submittedName>
</protein>
<name>A0A6F8V5X8_9PROT</name>
<dbReference type="Pfam" id="PF00072">
    <property type="entry name" value="Response_reg"/>
    <property type="match status" value="1"/>
</dbReference>
<evidence type="ECO:0000256" key="4">
    <source>
        <dbReference type="ARBA" id="ARBA00023125"/>
    </source>
</evidence>